<reference evidence="7" key="1">
    <citation type="submission" date="2017-03" db="EMBL/GenBank/DDBJ databases">
        <title>Novel pathways for hydrocarbon cycling and metabolic interdependencies in hydrothermal sediment communities.</title>
        <authorList>
            <person name="Dombrowski N."/>
            <person name="Seitz K."/>
            <person name="Teske A."/>
            <person name="Baker B."/>
        </authorList>
    </citation>
    <scope>NUCLEOTIDE SEQUENCE [LARGE SCALE GENOMIC DNA]</scope>
</reference>
<feature type="transmembrane region" description="Helical" evidence="5">
    <location>
        <begin position="303"/>
        <end position="327"/>
    </location>
</feature>
<dbReference type="EMBL" id="NATQ01000009">
    <property type="protein sequence ID" value="OQX91167.1"/>
    <property type="molecule type" value="Genomic_DNA"/>
</dbReference>
<dbReference type="PANTHER" id="PTHR43424:SF1">
    <property type="entry name" value="LOCUS PUTATIVE PROTEIN 1-RELATED"/>
    <property type="match status" value="1"/>
</dbReference>
<dbReference type="GO" id="GO:0016020">
    <property type="term" value="C:membrane"/>
    <property type="evidence" value="ECO:0007669"/>
    <property type="project" value="UniProtKB-SubCell"/>
</dbReference>
<comment type="caution">
    <text evidence="6">The sequence shown here is derived from an EMBL/GenBank/DDBJ whole genome shotgun (WGS) entry which is preliminary data.</text>
</comment>
<feature type="transmembrane region" description="Helical" evidence="5">
    <location>
        <begin position="392"/>
        <end position="413"/>
    </location>
</feature>
<feature type="transmembrane region" description="Helical" evidence="5">
    <location>
        <begin position="181"/>
        <end position="204"/>
    </location>
</feature>
<dbReference type="PANTHER" id="PTHR43424">
    <property type="entry name" value="LOCUS PUTATIVE PROTEIN 1-RELATED"/>
    <property type="match status" value="1"/>
</dbReference>
<organism evidence="6 7">
    <name type="scientific">Candidatus Coatesbacteria bacterium 4484_99</name>
    <dbReference type="NCBI Taxonomy" id="1970774"/>
    <lineage>
        <taxon>Bacteria</taxon>
        <taxon>Candidatus Coatesiibacteriota</taxon>
    </lineage>
</organism>
<evidence type="ECO:0000313" key="7">
    <source>
        <dbReference type="Proteomes" id="UP000192611"/>
    </source>
</evidence>
<evidence type="ECO:0000256" key="5">
    <source>
        <dbReference type="SAM" id="Phobius"/>
    </source>
</evidence>
<evidence type="ECO:0000313" key="6">
    <source>
        <dbReference type="EMBL" id="OQX91167.1"/>
    </source>
</evidence>
<dbReference type="Pfam" id="PF01943">
    <property type="entry name" value="Polysacc_synt"/>
    <property type="match status" value="1"/>
</dbReference>
<feature type="transmembrane region" description="Helical" evidence="5">
    <location>
        <begin position="367"/>
        <end position="386"/>
    </location>
</feature>
<evidence type="ECO:0000256" key="4">
    <source>
        <dbReference type="ARBA" id="ARBA00023136"/>
    </source>
</evidence>
<accession>A0A1W9S3H6</accession>
<feature type="transmembrane region" description="Helical" evidence="5">
    <location>
        <begin position="50"/>
        <end position="74"/>
    </location>
</feature>
<dbReference type="Proteomes" id="UP000192611">
    <property type="component" value="Unassembled WGS sequence"/>
</dbReference>
<proteinExistence type="predicted"/>
<feature type="transmembrane region" description="Helical" evidence="5">
    <location>
        <begin position="26"/>
        <end position="44"/>
    </location>
</feature>
<protein>
    <submittedName>
        <fullName evidence="6">Uncharacterized protein</fullName>
    </submittedName>
</protein>
<evidence type="ECO:0000256" key="3">
    <source>
        <dbReference type="ARBA" id="ARBA00022989"/>
    </source>
</evidence>
<dbReference type="CDD" id="cd13128">
    <property type="entry name" value="MATE_Wzx_like"/>
    <property type="match status" value="1"/>
</dbReference>
<evidence type="ECO:0000256" key="1">
    <source>
        <dbReference type="ARBA" id="ARBA00004141"/>
    </source>
</evidence>
<sequence length="482" mass="53742">MTGQDTSSTLTSGSLRNIIFKVMSEVVAKPVVLIYTIILTRLLAPSDYGNFTVAITFAIFIGVISDVGLSTIMLREASVHEGKELKDLIDTIFSFKFLIIIPAIFLASVFILVGPIKFADNGVAIILVISLCFYWFLEVILTTFRARFKPEKEATLFVLWRVTLVVITLIMVYNFRSIISAAISHMTTSILLFILGFIFVYKYISKIDLHISREILSRVLKSSVFIFLSSIFVIAYFRIDIILMNLFEVPPADIGRYGAVYKIIEAVMVFPAAIAGGVFPALSRVARYKVDDIQKAGELLRPVTFFGLLSPILLIPLTRYIILVAFGRPFICAFSTLNILLLALPFIFINYILFSLLISLGMERKNLFATVLCLIFNVVANIILIPKLGINGAAITTVLTELVLMVICALFLINRIRVNILVVIIGFISGILIVGLELYMNNWWIAIPAIILFILISFIAGLIKTGDLNLLVKNIRGITNEK</sequence>
<feature type="transmembrane region" description="Helical" evidence="5">
    <location>
        <begin position="95"/>
        <end position="116"/>
    </location>
</feature>
<feature type="transmembrane region" description="Helical" evidence="5">
    <location>
        <begin position="445"/>
        <end position="463"/>
    </location>
</feature>
<keyword evidence="2 5" id="KW-0812">Transmembrane</keyword>
<dbReference type="InterPro" id="IPR002797">
    <property type="entry name" value="Polysacc_synth"/>
</dbReference>
<feature type="transmembrane region" description="Helical" evidence="5">
    <location>
        <begin position="156"/>
        <end position="175"/>
    </location>
</feature>
<feature type="transmembrane region" description="Helical" evidence="5">
    <location>
        <begin position="339"/>
        <end position="360"/>
    </location>
</feature>
<feature type="transmembrane region" description="Helical" evidence="5">
    <location>
        <begin position="259"/>
        <end position="282"/>
    </location>
</feature>
<gene>
    <name evidence="6" type="ORF">B6D57_00750</name>
</gene>
<dbReference type="AlphaFoldDB" id="A0A1W9S3H6"/>
<dbReference type="InterPro" id="IPR052556">
    <property type="entry name" value="PolySynth_Transporter"/>
</dbReference>
<keyword evidence="4 5" id="KW-0472">Membrane</keyword>
<feature type="transmembrane region" description="Helical" evidence="5">
    <location>
        <begin position="122"/>
        <end position="144"/>
    </location>
</feature>
<name>A0A1W9S3H6_9BACT</name>
<keyword evidence="3 5" id="KW-1133">Transmembrane helix</keyword>
<evidence type="ECO:0000256" key="2">
    <source>
        <dbReference type="ARBA" id="ARBA00022692"/>
    </source>
</evidence>
<feature type="transmembrane region" description="Helical" evidence="5">
    <location>
        <begin position="420"/>
        <end position="439"/>
    </location>
</feature>
<feature type="transmembrane region" description="Helical" evidence="5">
    <location>
        <begin position="224"/>
        <end position="247"/>
    </location>
</feature>
<comment type="subcellular location">
    <subcellularLocation>
        <location evidence="1">Membrane</location>
        <topology evidence="1">Multi-pass membrane protein</topology>
    </subcellularLocation>
</comment>